<dbReference type="NCBIfam" id="TIGR01129">
    <property type="entry name" value="secD"/>
    <property type="match status" value="1"/>
</dbReference>
<dbReference type="InterPro" id="IPR054384">
    <property type="entry name" value="SecDF_P1_head"/>
</dbReference>
<dbReference type="GO" id="GO:0005886">
    <property type="term" value="C:plasma membrane"/>
    <property type="evidence" value="ECO:0007669"/>
    <property type="project" value="UniProtKB-SubCell"/>
</dbReference>
<evidence type="ECO:0000313" key="16">
    <source>
        <dbReference type="Proteomes" id="UP000325013"/>
    </source>
</evidence>
<dbReference type="SUPFAM" id="SSF82866">
    <property type="entry name" value="Multidrug efflux transporter AcrB transmembrane domain"/>
    <property type="match status" value="1"/>
</dbReference>
<dbReference type="AlphaFoldDB" id="A0A5C8E209"/>
<dbReference type="PANTHER" id="PTHR30081">
    <property type="entry name" value="PROTEIN-EXPORT MEMBRANE PROTEIN SEC"/>
    <property type="match status" value="1"/>
</dbReference>
<dbReference type="InterPro" id="IPR005791">
    <property type="entry name" value="SecD"/>
</dbReference>
<comment type="caution">
    <text evidence="13">The sequence shown here is derived from an EMBL/GenBank/DDBJ whole genome shotgun (WGS) entry which is preliminary data.</text>
</comment>
<evidence type="ECO:0000313" key="13">
    <source>
        <dbReference type="EMBL" id="TXJ30831.1"/>
    </source>
</evidence>
<evidence type="ECO:0000313" key="15">
    <source>
        <dbReference type="Proteomes" id="UP000324707"/>
    </source>
</evidence>
<keyword evidence="4 9" id="KW-0812">Transmembrane</keyword>
<evidence type="ECO:0000256" key="4">
    <source>
        <dbReference type="ARBA" id="ARBA00022692"/>
    </source>
</evidence>
<dbReference type="EMBL" id="SAYJ01000017">
    <property type="protein sequence ID" value="TXJ56378.1"/>
    <property type="molecule type" value="Genomic_DNA"/>
</dbReference>
<dbReference type="InterPro" id="IPR055344">
    <property type="entry name" value="SecD_SecF_C_bact"/>
</dbReference>
<comment type="subunit">
    <text evidence="9">Forms a complex with SecF. Part of the essential Sec protein translocation apparatus which comprises SecA, SecYEG and auxiliary proteins SecDF. Other proteins may also be involved.</text>
</comment>
<proteinExistence type="inferred from homology"/>
<comment type="function">
    <text evidence="9">Part of the Sec protein translocase complex. Interacts with the SecYEG preprotein conducting channel. SecDF uses the proton motive force (PMF) to complete protein translocation after the ATP-dependent function of SecA.</text>
</comment>
<evidence type="ECO:0000256" key="3">
    <source>
        <dbReference type="ARBA" id="ARBA00022475"/>
    </source>
</evidence>
<sequence>MSHNLRLAFIIIGLAVMGWFIAPTVRWYFFTSEEKKEESNLSLDDMITEGYTKEQIDKVQSYKRLRNESVNMGLDLQGGIRIVLQADFEEYASRLERNVSSLSAEEKNEAMDRLISRLRGRIDQFGVSEVGIRKQGEDRVVVELPGARDPDRIKSVVLSQGALTFNLVDEQATALINSNDMVMGVFTNFEKVPEYGKQLYFYSEKDDFGRRVRGAPVIINKEPSLEGSSLIDASVTGGEFGEANVSFELNNEGATQFALVTAQNVNRMLAIVLDDKVISAPNINQEIRGGRGVITGRFTIEEAQDLARILKEGALPLNVTVIEEAVVGQSIGADSVKAGTTALFMAFILVALFMIATYRLSGILATIAMLINIVLVIAVLSPLRFTLTLPGIAGLILTMGMAVDANIIIFERIKEELKIKSNIADAIISGYDRAFATIFDSNITTIIVALILWIFGSGPVQSFAITLFFGILINLFTAVFITRYIYEEIIRAKLVKKAGFFFI</sequence>
<keyword evidence="5 9" id="KW-0653">Protein transport</keyword>
<evidence type="ECO:0000256" key="7">
    <source>
        <dbReference type="ARBA" id="ARBA00023010"/>
    </source>
</evidence>
<dbReference type="InterPro" id="IPR001036">
    <property type="entry name" value="Acrflvin-R"/>
</dbReference>
<dbReference type="Gene3D" id="3.30.1360.200">
    <property type="match status" value="1"/>
</dbReference>
<reference evidence="15 16" key="1">
    <citation type="journal article" date="1992" name="Lakartidningen">
        <title>[Penicillin V and not amoxicillin is the first choice preparation in acute otitis].</title>
        <authorList>
            <person name="Kamme C."/>
            <person name="Lundgren K."/>
            <person name="Prellner K."/>
        </authorList>
    </citation>
    <scope>NUCLEOTIDE SEQUENCE [LARGE SCALE GENOMIC DNA]</scope>
    <source>
        <strain evidence="14 16">PC2777IV</strain>
        <strain evidence="13 15">PC5538III-lc</strain>
    </source>
</reference>
<gene>
    <name evidence="9 13" type="primary">secD</name>
    <name evidence="14" type="ORF">EPJ67_09040</name>
    <name evidence="13" type="ORF">EPJ69_08285</name>
</gene>
<protein>
    <recommendedName>
        <fullName evidence="9">Protein translocase subunit SecD</fullName>
    </recommendedName>
</protein>
<evidence type="ECO:0000313" key="14">
    <source>
        <dbReference type="EMBL" id="TXJ56378.1"/>
    </source>
</evidence>
<dbReference type="Pfam" id="PF02355">
    <property type="entry name" value="SecD_SecF_C"/>
    <property type="match status" value="1"/>
</dbReference>
<feature type="domain" description="SecDF P1 head subdomain" evidence="12">
    <location>
        <begin position="213"/>
        <end position="316"/>
    </location>
</feature>
<evidence type="ECO:0000259" key="12">
    <source>
        <dbReference type="Pfam" id="PF22599"/>
    </source>
</evidence>
<keyword evidence="6 9" id="KW-1133">Transmembrane helix</keyword>
<evidence type="ECO:0000259" key="10">
    <source>
        <dbReference type="Pfam" id="PF02355"/>
    </source>
</evidence>
<comment type="subcellular location">
    <subcellularLocation>
        <location evidence="1 9">Cell membrane</location>
        <topology evidence="1 9">Multi-pass membrane protein</topology>
    </subcellularLocation>
</comment>
<evidence type="ECO:0000256" key="5">
    <source>
        <dbReference type="ARBA" id="ARBA00022927"/>
    </source>
</evidence>
<dbReference type="Pfam" id="PF21760">
    <property type="entry name" value="SecD_1st"/>
    <property type="match status" value="1"/>
</dbReference>
<dbReference type="GO" id="GO:0043952">
    <property type="term" value="P:protein transport by the Sec complex"/>
    <property type="evidence" value="ECO:0007669"/>
    <property type="project" value="UniProtKB-UniRule"/>
</dbReference>
<dbReference type="RefSeq" id="WP_147529289.1">
    <property type="nucleotide sequence ID" value="NZ_SAXX01000022.1"/>
</dbReference>
<keyword evidence="2 9" id="KW-0813">Transport</keyword>
<dbReference type="GO" id="GO:0006605">
    <property type="term" value="P:protein targeting"/>
    <property type="evidence" value="ECO:0007669"/>
    <property type="project" value="UniProtKB-UniRule"/>
</dbReference>
<dbReference type="FunFam" id="1.20.1640.10:FF:000004">
    <property type="entry name" value="Protein translocase subunit SecD"/>
    <property type="match status" value="1"/>
</dbReference>
<evidence type="ECO:0000259" key="11">
    <source>
        <dbReference type="Pfam" id="PF21760"/>
    </source>
</evidence>
<comment type="similarity">
    <text evidence="9">Belongs to the SecD/SecF family. SecD subfamily.</text>
</comment>
<feature type="transmembrane region" description="Helical" evidence="9">
    <location>
        <begin position="363"/>
        <end position="385"/>
    </location>
</feature>
<dbReference type="GO" id="GO:0065002">
    <property type="term" value="P:intracellular protein transmembrane transport"/>
    <property type="evidence" value="ECO:0007669"/>
    <property type="project" value="UniProtKB-UniRule"/>
</dbReference>
<feature type="transmembrane region" description="Helical" evidence="9">
    <location>
        <begin position="7"/>
        <end position="29"/>
    </location>
</feature>
<dbReference type="Proteomes" id="UP000325013">
    <property type="component" value="Unassembled WGS sequence"/>
</dbReference>
<dbReference type="Gene3D" id="3.30.70.3220">
    <property type="match status" value="1"/>
</dbReference>
<dbReference type="Pfam" id="PF22599">
    <property type="entry name" value="SecDF_P1_head"/>
    <property type="match status" value="1"/>
</dbReference>
<dbReference type="NCBIfam" id="TIGR00916">
    <property type="entry name" value="2A0604s01"/>
    <property type="match status" value="1"/>
</dbReference>
<reference evidence="13" key="2">
    <citation type="submission" date="2019-01" db="EMBL/GenBank/DDBJ databases">
        <authorList>
            <person name="Thorell K."/>
        </authorList>
    </citation>
    <scope>NUCLEOTIDE SEQUENCE</scope>
    <source>
        <strain evidence="14">PC2777IV</strain>
        <strain evidence="13">PC5538III-lc</strain>
    </source>
</reference>
<dbReference type="GO" id="GO:0015450">
    <property type="term" value="F:protein-transporting ATPase activity"/>
    <property type="evidence" value="ECO:0007669"/>
    <property type="project" value="InterPro"/>
</dbReference>
<accession>A0A5C8E209</accession>
<organism evidence="13 15">
    <name type="scientific">Brachyspira aalborgi</name>
    <dbReference type="NCBI Taxonomy" id="29522"/>
    <lineage>
        <taxon>Bacteria</taxon>
        <taxon>Pseudomonadati</taxon>
        <taxon>Spirochaetota</taxon>
        <taxon>Spirochaetia</taxon>
        <taxon>Brachyspirales</taxon>
        <taxon>Brachyspiraceae</taxon>
        <taxon>Brachyspira</taxon>
    </lineage>
</organism>
<feature type="transmembrane region" description="Helical" evidence="9">
    <location>
        <begin position="434"/>
        <end position="456"/>
    </location>
</feature>
<dbReference type="Proteomes" id="UP000324707">
    <property type="component" value="Unassembled WGS sequence"/>
</dbReference>
<name>A0A5C8E209_9SPIR</name>
<feature type="transmembrane region" description="Helical" evidence="9">
    <location>
        <begin position="462"/>
        <end position="486"/>
    </location>
</feature>
<feature type="transmembrane region" description="Helical" evidence="9">
    <location>
        <begin position="338"/>
        <end position="356"/>
    </location>
</feature>
<keyword evidence="3 9" id="KW-1003">Cell membrane</keyword>
<dbReference type="InterPro" id="IPR048631">
    <property type="entry name" value="SecD_1st"/>
</dbReference>
<dbReference type="HAMAP" id="MF_01463_B">
    <property type="entry name" value="SecD_B"/>
    <property type="match status" value="1"/>
</dbReference>
<dbReference type="OrthoDB" id="9805019at2"/>
<evidence type="ECO:0000256" key="6">
    <source>
        <dbReference type="ARBA" id="ARBA00022989"/>
    </source>
</evidence>
<dbReference type="PRINTS" id="PR00702">
    <property type="entry name" value="ACRIFLAVINRP"/>
</dbReference>
<evidence type="ECO:0000256" key="2">
    <source>
        <dbReference type="ARBA" id="ARBA00022448"/>
    </source>
</evidence>
<keyword evidence="7 9" id="KW-0811">Translocation</keyword>
<evidence type="ECO:0000256" key="8">
    <source>
        <dbReference type="ARBA" id="ARBA00023136"/>
    </source>
</evidence>
<feature type="transmembrane region" description="Helical" evidence="9">
    <location>
        <begin position="391"/>
        <end position="413"/>
    </location>
</feature>
<feature type="domain" description="Protein export membrane protein SecD/SecF C-terminal" evidence="10">
    <location>
        <begin position="318"/>
        <end position="488"/>
    </location>
</feature>
<feature type="domain" description="Protein translocase subunit SecDF P1" evidence="11">
    <location>
        <begin position="111"/>
        <end position="170"/>
    </location>
</feature>
<evidence type="ECO:0000256" key="1">
    <source>
        <dbReference type="ARBA" id="ARBA00004651"/>
    </source>
</evidence>
<keyword evidence="8 9" id="KW-0472">Membrane</keyword>
<dbReference type="EMBL" id="SAXX01000022">
    <property type="protein sequence ID" value="TXJ30831.1"/>
    <property type="molecule type" value="Genomic_DNA"/>
</dbReference>
<dbReference type="InterPro" id="IPR048634">
    <property type="entry name" value="SecD_SecF_C"/>
</dbReference>
<dbReference type="InterPro" id="IPR022813">
    <property type="entry name" value="SecD/SecF_arch_bac"/>
</dbReference>
<dbReference type="PANTHER" id="PTHR30081:SF1">
    <property type="entry name" value="PROTEIN TRANSLOCASE SUBUNIT SECD"/>
    <property type="match status" value="1"/>
</dbReference>
<evidence type="ECO:0000256" key="9">
    <source>
        <dbReference type="HAMAP-Rule" id="MF_01463"/>
    </source>
</evidence>